<dbReference type="InterPro" id="IPR016357">
    <property type="entry name" value="Transferrin"/>
</dbReference>
<evidence type="ECO:0000256" key="5">
    <source>
        <dbReference type="PIRNR" id="PIRNR002549"/>
    </source>
</evidence>
<dbReference type="GO" id="GO:0005886">
    <property type="term" value="C:plasma membrane"/>
    <property type="evidence" value="ECO:0007669"/>
    <property type="project" value="TreeGrafter"/>
</dbReference>
<dbReference type="CDD" id="cd13529">
    <property type="entry name" value="PBP2_transferrin"/>
    <property type="match status" value="2"/>
</dbReference>
<dbReference type="EMBL" id="JAZGQO010000006">
    <property type="protein sequence ID" value="KAK6185239.1"/>
    <property type="molecule type" value="Genomic_DNA"/>
</dbReference>
<dbReference type="Gene3D" id="3.40.190.10">
    <property type="entry name" value="Periplasmic binding protein-like II"/>
    <property type="match status" value="4"/>
</dbReference>
<dbReference type="GO" id="GO:0055037">
    <property type="term" value="C:recycling endosome"/>
    <property type="evidence" value="ECO:0007669"/>
    <property type="project" value="TreeGrafter"/>
</dbReference>
<dbReference type="PROSITE" id="PS51408">
    <property type="entry name" value="TRANSFERRIN_LIKE_4"/>
    <property type="match status" value="2"/>
</dbReference>
<dbReference type="InterPro" id="IPR001156">
    <property type="entry name" value="Transferrin-like_dom"/>
</dbReference>
<evidence type="ECO:0000256" key="7">
    <source>
        <dbReference type="PIRSR" id="PIRSR002549-3"/>
    </source>
</evidence>
<keyword evidence="5" id="KW-0410">Iron transport</keyword>
<feature type="chain" id="PRO_5042913068" description="Transferrin-like domain-containing protein" evidence="9">
    <location>
        <begin position="19"/>
        <end position="727"/>
    </location>
</feature>
<dbReference type="AlphaFoldDB" id="A0AAN8K635"/>
<keyword evidence="5" id="KW-0813">Transport</keyword>
<feature type="disulfide bond" evidence="8">
    <location>
        <begin position="35"/>
        <end position="52"/>
    </location>
</feature>
<dbReference type="SUPFAM" id="SSF53850">
    <property type="entry name" value="Periplasmic binding protein-like II"/>
    <property type="match status" value="2"/>
</dbReference>
<dbReference type="SMART" id="SM00094">
    <property type="entry name" value="TR_FER"/>
    <property type="match status" value="2"/>
</dbReference>
<evidence type="ECO:0000256" key="3">
    <source>
        <dbReference type="ARBA" id="ARBA00022737"/>
    </source>
</evidence>
<feature type="disulfide bond" evidence="8">
    <location>
        <begin position="468"/>
        <end position="557"/>
    </location>
</feature>
<dbReference type="GO" id="GO:0005615">
    <property type="term" value="C:extracellular space"/>
    <property type="evidence" value="ECO:0007669"/>
    <property type="project" value="InterPro"/>
</dbReference>
<dbReference type="PIRSF" id="PIRSF002549">
    <property type="entry name" value="Transferrin"/>
    <property type="match status" value="1"/>
</dbReference>
<protein>
    <recommendedName>
        <fullName evidence="10">Transferrin-like domain-containing protein</fullName>
    </recommendedName>
</protein>
<feature type="disulfide bond" evidence="8">
    <location>
        <begin position="531"/>
        <end position="540"/>
    </location>
</feature>
<evidence type="ECO:0000256" key="1">
    <source>
        <dbReference type="ARBA" id="ARBA00004613"/>
    </source>
</evidence>
<feature type="binding site" evidence="7">
    <location>
        <position position="212"/>
    </location>
    <ligand>
        <name>Fe(3+)</name>
        <dbReference type="ChEBI" id="CHEBI:29034"/>
        <label>1</label>
    </ligand>
</feature>
<keyword evidence="5" id="KW-0406">Ion transport</keyword>
<gene>
    <name evidence="11" type="ORF">SNE40_007513</name>
</gene>
<dbReference type="InterPro" id="IPR018195">
    <property type="entry name" value="Transferrin_Fe_BS"/>
</dbReference>
<feature type="domain" description="Transferrin-like" evidence="10">
    <location>
        <begin position="22"/>
        <end position="344"/>
    </location>
</feature>
<feature type="binding site" evidence="7">
    <location>
        <position position="413"/>
    </location>
    <ligand>
        <name>Fe(3+)</name>
        <dbReference type="ChEBI" id="CHEBI:29034"/>
        <label>1</label>
    </ligand>
</feature>
<feature type="binding site" evidence="6">
    <location>
        <position position="477"/>
    </location>
    <ligand>
        <name>hydrogencarbonate</name>
        <dbReference type="ChEBI" id="CHEBI:17544"/>
        <label>1</label>
    </ligand>
</feature>
<evidence type="ECO:0000313" key="11">
    <source>
        <dbReference type="EMBL" id="KAK6185239.1"/>
    </source>
</evidence>
<feature type="binding site" evidence="6">
    <location>
        <position position="141"/>
    </location>
    <ligand>
        <name>hydrogencarbonate</name>
        <dbReference type="ChEBI" id="CHEBI:17544"/>
        <label>1</label>
    </ligand>
</feature>
<organism evidence="11 12">
    <name type="scientific">Patella caerulea</name>
    <name type="common">Rayed Mediterranean limpet</name>
    <dbReference type="NCBI Taxonomy" id="87958"/>
    <lineage>
        <taxon>Eukaryota</taxon>
        <taxon>Metazoa</taxon>
        <taxon>Spiralia</taxon>
        <taxon>Lophotrochozoa</taxon>
        <taxon>Mollusca</taxon>
        <taxon>Gastropoda</taxon>
        <taxon>Patellogastropoda</taxon>
        <taxon>Patelloidea</taxon>
        <taxon>Patellidae</taxon>
        <taxon>Patella</taxon>
    </lineage>
</organism>
<feature type="disulfide bond" evidence="8">
    <location>
        <begin position="371"/>
        <end position="389"/>
    </location>
</feature>
<feature type="disulfide bond" evidence="8">
    <location>
        <begin position="175"/>
        <end position="198"/>
    </location>
</feature>
<proteinExistence type="inferred from homology"/>
<dbReference type="FunFam" id="3.40.190.10:FF:000095">
    <property type="entry name" value="Lactotransferrin"/>
    <property type="match status" value="1"/>
</dbReference>
<keyword evidence="2" id="KW-0964">Secreted</keyword>
<feature type="binding site" evidence="7">
    <location>
        <position position="551"/>
    </location>
    <ligand>
        <name>Fe(3+)</name>
        <dbReference type="ChEBI" id="CHEBI:29034"/>
        <label>2</label>
    </ligand>
</feature>
<evidence type="ECO:0000313" key="12">
    <source>
        <dbReference type="Proteomes" id="UP001347796"/>
    </source>
</evidence>
<evidence type="ECO:0000256" key="9">
    <source>
        <dbReference type="SAM" id="SignalP"/>
    </source>
</evidence>
<sequence>MDVLKCVTLGLLFSFSNCELEVKWCVTSVKEKVKCESLRTYTASNGIGQLRCLPTASRYECWRWIRDGKADLIRVDDTEIYAAGNLYGLIPVAKESFSVDRNADTFMYKAVVVVKKDGPIKSLHDLRGRKSCHTGVRKTVGWVIPVSFLFQKRIMSQADCDNTVKSVAAFFQQSCAPGAFVQINNPGGDNPTNVCEICDSKTCPTNDTYSSYLGAFSCLNNGLGEVAFVKHSTIDDAIASGMQVNKETFRLLCADGSLKHVNEWNKCNWATRPTDVIVTSPDKNDYDVGQLRHFLENLNSSAPVNFFSSSAFGGKDLMFTDNVKALVGVGSSQSNYRTYLDAGYLGSMENFTNCGVSFKWCVISQTELDKCNDMRAAMISKRITRELQCVMGVSHKDCIDKIEKGVADVTTLDGGDLYTGGRYQGIVPIAAETYKNVNSESTSYWAVAVVRKGNRGVNIKNLKDSRSCHTGIMKTSGWNVPIGLLIERGEIKKTDPCNIATNVGEFFKESCVPGVLDPEYDPLGRNPENLCQLCGGKEFCKRDATNKYYGYQGALRCLVEKNADVAFVKHTTVVDVVNSASKEPWSQNLQLSNFELLCQDGSRKPVTQWATCNLAQVPSHAVVTSKKTPATTRKHYQRILSQTQYYYGNMSTIFHLFRSPSGSKDVIFKDSTVELTNIPEFKQNYKTWLGAEYLRSLEAIDVHQCSNGIVARINIGIILMYTFVWSM</sequence>
<dbReference type="PROSITE" id="PS00205">
    <property type="entry name" value="TRANSFERRIN_LIKE_1"/>
    <property type="match status" value="2"/>
</dbReference>
<keyword evidence="12" id="KW-1185">Reference proteome</keyword>
<dbReference type="GO" id="GO:0006826">
    <property type="term" value="P:iron ion transport"/>
    <property type="evidence" value="ECO:0007669"/>
    <property type="project" value="UniProtKB-KW"/>
</dbReference>
<comment type="subcellular location">
    <subcellularLocation>
        <location evidence="1">Secreted</location>
    </subcellularLocation>
</comment>
<dbReference type="PROSITE" id="PS00206">
    <property type="entry name" value="TRANSFERRIN_LIKE_2"/>
    <property type="match status" value="1"/>
</dbReference>
<dbReference type="PANTHER" id="PTHR11485">
    <property type="entry name" value="TRANSFERRIN"/>
    <property type="match status" value="1"/>
</dbReference>
<feature type="binding site" evidence="6">
    <location>
        <position position="134"/>
    </location>
    <ligand>
        <name>hydrogencarbonate</name>
        <dbReference type="ChEBI" id="CHEBI:17544"/>
        <label>1</label>
    </ligand>
</feature>
<feature type="binding site" evidence="7">
    <location>
        <position position="620"/>
    </location>
    <ligand>
        <name>Fe(3+)</name>
        <dbReference type="ChEBI" id="CHEBI:29034"/>
        <label>1</label>
    </ligand>
</feature>
<feature type="binding site" evidence="6">
    <location>
        <position position="470"/>
    </location>
    <ligand>
        <name>hydrogencarbonate</name>
        <dbReference type="ChEBI" id="CHEBI:17544"/>
        <label>1</label>
    </ligand>
</feature>
<dbReference type="Proteomes" id="UP001347796">
    <property type="component" value="Unassembled WGS sequence"/>
</dbReference>
<feature type="signal peptide" evidence="9">
    <location>
        <begin position="1"/>
        <end position="18"/>
    </location>
</feature>
<dbReference type="PROSITE" id="PS00207">
    <property type="entry name" value="TRANSFERRIN_LIKE_3"/>
    <property type="match status" value="1"/>
</dbReference>
<feature type="disulfide bond" evidence="8">
    <location>
        <begin position="253"/>
        <end position="267"/>
    </location>
</feature>
<evidence type="ECO:0000256" key="6">
    <source>
        <dbReference type="PIRSR" id="PIRSR002549-2"/>
    </source>
</evidence>
<reference evidence="11 12" key="1">
    <citation type="submission" date="2024-01" db="EMBL/GenBank/DDBJ databases">
        <title>The genome of the rayed Mediterranean limpet Patella caerulea (Linnaeus, 1758).</title>
        <authorList>
            <person name="Anh-Thu Weber A."/>
            <person name="Halstead-Nussloch G."/>
        </authorList>
    </citation>
    <scope>NUCLEOTIDE SEQUENCE [LARGE SCALE GENOMIC DNA]</scope>
    <source>
        <strain evidence="11">AATW-2023a</strain>
        <tissue evidence="11">Whole specimen</tissue>
    </source>
</reference>
<evidence type="ECO:0000256" key="4">
    <source>
        <dbReference type="ARBA" id="ARBA00023157"/>
    </source>
</evidence>
<dbReference type="GO" id="GO:0005769">
    <property type="term" value="C:early endosome"/>
    <property type="evidence" value="ECO:0007669"/>
    <property type="project" value="TreeGrafter"/>
</dbReference>
<feature type="disulfide bond" evidence="8">
    <location>
        <begin position="598"/>
        <end position="612"/>
    </location>
</feature>
<comment type="caution">
    <text evidence="11">The sequence shown here is derived from an EMBL/GenBank/DDBJ whole genome shotgun (WGS) entry which is preliminary data.</text>
</comment>
<feature type="disulfide bond" evidence="8">
    <location>
        <begin position="132"/>
        <end position="218"/>
    </location>
</feature>
<dbReference type="GO" id="GO:0046872">
    <property type="term" value="F:metal ion binding"/>
    <property type="evidence" value="ECO:0007669"/>
    <property type="project" value="UniProtKB-KW"/>
</dbReference>
<feature type="disulfide bond" evidence="8">
    <location>
        <begin position="511"/>
        <end position="534"/>
    </location>
</feature>
<keyword evidence="5 7" id="KW-0479">Metal-binding</keyword>
<feature type="binding site" evidence="7">
    <location>
        <position position="108"/>
    </location>
    <ligand>
        <name>Fe(3+)</name>
        <dbReference type="ChEBI" id="CHEBI:29034"/>
        <label>1</label>
    </ligand>
</feature>
<dbReference type="PRINTS" id="PR00422">
    <property type="entry name" value="TRANSFERRIN"/>
</dbReference>
<comment type="similarity">
    <text evidence="5">Belongs to the transferrin family.</text>
</comment>
<name>A0AAN8K635_PATCE</name>
<evidence type="ECO:0000256" key="8">
    <source>
        <dbReference type="PIRSR" id="PIRSR002549-4"/>
    </source>
</evidence>
<feature type="binding site" evidence="7">
    <location>
        <position position="444"/>
    </location>
    <ligand>
        <name>Fe(3+)</name>
        <dbReference type="ChEBI" id="CHEBI:29034"/>
        <label>1</label>
    </ligand>
</feature>
<accession>A0AAN8K635</accession>
<keyword evidence="3" id="KW-0677">Repeat</keyword>
<dbReference type="Pfam" id="PF00405">
    <property type="entry name" value="Transferrin"/>
    <property type="match status" value="2"/>
</dbReference>
<feature type="disulfide bond" evidence="8">
    <location>
        <begin position="25"/>
        <end position="61"/>
    </location>
</feature>
<feature type="disulfide bond" evidence="8">
    <location>
        <begin position="497"/>
        <end position="705"/>
    </location>
</feature>
<feature type="disulfide bond" evidence="8">
    <location>
        <begin position="361"/>
        <end position="398"/>
    </location>
</feature>
<feature type="disulfide bond" evidence="8">
    <location>
        <begin position="195"/>
        <end position="203"/>
    </location>
</feature>
<feature type="binding site" evidence="6">
    <location>
        <position position="138"/>
    </location>
    <ligand>
        <name>hydrogencarbonate</name>
        <dbReference type="ChEBI" id="CHEBI:17544"/>
        <label>1</label>
    </ligand>
</feature>
<keyword evidence="4 8" id="KW-1015">Disulfide bond</keyword>
<feature type="binding site" evidence="7">
    <location>
        <position position="76"/>
    </location>
    <ligand>
        <name>Fe(3+)</name>
        <dbReference type="ChEBI" id="CHEBI:29034"/>
        <label>1</label>
    </ligand>
</feature>
<evidence type="ECO:0000259" key="10">
    <source>
        <dbReference type="PROSITE" id="PS51408"/>
    </source>
</evidence>
<evidence type="ECO:0000256" key="2">
    <source>
        <dbReference type="ARBA" id="ARBA00022525"/>
    </source>
</evidence>
<keyword evidence="5 7" id="KW-0408">Iron</keyword>
<dbReference type="PANTHER" id="PTHR11485:SF29">
    <property type="entry name" value="TRANSFERRIN 2"/>
    <property type="match status" value="1"/>
</dbReference>
<feature type="domain" description="Transferrin-like" evidence="10">
    <location>
        <begin position="358"/>
        <end position="702"/>
    </location>
</feature>
<keyword evidence="9" id="KW-0732">Signal</keyword>